<dbReference type="SUPFAM" id="SSF63411">
    <property type="entry name" value="LuxS/MPP-like metallohydrolase"/>
    <property type="match status" value="2"/>
</dbReference>
<name>A0ABR6TMU4_9FIRM</name>
<evidence type="ECO:0000259" key="3">
    <source>
        <dbReference type="Pfam" id="PF00675"/>
    </source>
</evidence>
<reference evidence="5 6" key="1">
    <citation type="submission" date="2020-05" db="EMBL/GenBank/DDBJ databases">
        <title>Draft genome of xy-202 and genomic insight in genome of the genus Peptostreptococcus.</title>
        <authorList>
            <person name="Zhang Z."/>
        </authorList>
    </citation>
    <scope>NUCLEOTIDE SEQUENCE [LARGE SCALE GENOMIC DNA]</scope>
    <source>
        <strain evidence="5 6">DSM 27025</strain>
    </source>
</reference>
<dbReference type="PROSITE" id="PS00143">
    <property type="entry name" value="INSULINASE"/>
    <property type="match status" value="1"/>
</dbReference>
<dbReference type="Pfam" id="PF05193">
    <property type="entry name" value="Peptidase_M16_C"/>
    <property type="match status" value="1"/>
</dbReference>
<dbReference type="InterPro" id="IPR011765">
    <property type="entry name" value="Pept_M16_N"/>
</dbReference>
<sequence length="413" mass="47943">MKYYKLDNGLRLVFEEIPYVRSVSLGVWINVGSRMENDKNSGMAHFIEHMLFKGTTNRTSKKISNDIDYYGGNINAFTTHDHTCYHVKMPSNHIDRGIEVLGDIIKNSVFDVNDIEKEKVVISEEIKMYEDSPEDYVYEELLKKVYDNKGIGRNVLGSIESISLFDRESIKEFFDKNYIPNNSVIVVSGNFVYEDLLEKISRNFSDWSYRDYSNVRESHEFKKVKFIKNREDEQSNIAIIFQCPDDSVYKDFIAVKLLGNILGNSPSSRLFQKIREERGLTYNIYSADNFYVGEAEFGIYSSMASENLLEVYNLIMDEIKDLRENYITNEELTFAKEQYKGSVIMNIEDTEDRMLYIGEYEVDDSRIKEIDEVISVVDDIDMKYMEGIIDRIFRGSMSLGITGKNAEEIMLGV</sequence>
<dbReference type="EMBL" id="JABGBW010000011">
    <property type="protein sequence ID" value="MBC2576742.1"/>
    <property type="molecule type" value="Genomic_DNA"/>
</dbReference>
<proteinExistence type="inferred from homology"/>
<comment type="similarity">
    <text evidence="1 2">Belongs to the peptidase M16 family.</text>
</comment>
<evidence type="ECO:0000313" key="6">
    <source>
        <dbReference type="Proteomes" id="UP000713904"/>
    </source>
</evidence>
<dbReference type="Gene3D" id="3.30.830.10">
    <property type="entry name" value="Metalloenzyme, LuxS/M16 peptidase-like"/>
    <property type="match status" value="2"/>
</dbReference>
<evidence type="ECO:0000256" key="2">
    <source>
        <dbReference type="RuleBase" id="RU004447"/>
    </source>
</evidence>
<dbReference type="InterPro" id="IPR011249">
    <property type="entry name" value="Metalloenz_LuxS/M16"/>
</dbReference>
<dbReference type="InterPro" id="IPR001431">
    <property type="entry name" value="Pept_M16_Zn_BS"/>
</dbReference>
<evidence type="ECO:0000259" key="4">
    <source>
        <dbReference type="Pfam" id="PF05193"/>
    </source>
</evidence>
<dbReference type="InterPro" id="IPR050361">
    <property type="entry name" value="MPP/UQCRC_Complex"/>
</dbReference>
<evidence type="ECO:0000256" key="1">
    <source>
        <dbReference type="ARBA" id="ARBA00007261"/>
    </source>
</evidence>
<keyword evidence="6" id="KW-1185">Reference proteome</keyword>
<dbReference type="Proteomes" id="UP000713904">
    <property type="component" value="Unassembled WGS sequence"/>
</dbReference>
<feature type="domain" description="Peptidase M16 C-terminal" evidence="4">
    <location>
        <begin position="165"/>
        <end position="339"/>
    </location>
</feature>
<dbReference type="InterPro" id="IPR007863">
    <property type="entry name" value="Peptidase_M16_C"/>
</dbReference>
<dbReference type="PANTHER" id="PTHR11851">
    <property type="entry name" value="METALLOPROTEASE"/>
    <property type="match status" value="1"/>
</dbReference>
<accession>A0ABR6TMU4</accession>
<feature type="domain" description="Peptidase M16 N-terminal" evidence="3">
    <location>
        <begin position="13"/>
        <end position="157"/>
    </location>
</feature>
<evidence type="ECO:0000313" key="5">
    <source>
        <dbReference type="EMBL" id="MBC2576742.1"/>
    </source>
</evidence>
<protein>
    <submittedName>
        <fullName evidence="5">Insulinase family protein</fullName>
    </submittedName>
</protein>
<gene>
    <name evidence="5" type="ORF">HLB29_08625</name>
</gene>
<organism evidence="5 6">
    <name type="scientific">Peptostreptococcus canis</name>
    <dbReference type="NCBI Taxonomy" id="1159213"/>
    <lineage>
        <taxon>Bacteria</taxon>
        <taxon>Bacillati</taxon>
        <taxon>Bacillota</taxon>
        <taxon>Clostridia</taxon>
        <taxon>Peptostreptococcales</taxon>
        <taxon>Peptostreptococcaceae</taxon>
        <taxon>Peptostreptococcus</taxon>
    </lineage>
</organism>
<comment type="caution">
    <text evidence="5">The sequence shown here is derived from an EMBL/GenBank/DDBJ whole genome shotgun (WGS) entry which is preliminary data.</text>
</comment>
<dbReference type="PANTHER" id="PTHR11851:SF49">
    <property type="entry name" value="MITOCHONDRIAL-PROCESSING PEPTIDASE SUBUNIT ALPHA"/>
    <property type="match status" value="1"/>
</dbReference>
<dbReference type="Pfam" id="PF00675">
    <property type="entry name" value="Peptidase_M16"/>
    <property type="match status" value="1"/>
</dbReference>